<keyword evidence="6" id="KW-1185">Reference proteome</keyword>
<sequence>MKTGALMQLSSICNLNMGQSPDSSSYNQDGEGLPFFQGNADFGDLHPKVRYWCNRPTKIAKAGDILLSVRAPIGALNIATEECCIGRGLAALSVKENVSDTRYLLYALRSRVDELVAKGTGSTFKAISKTTLEDIRIPLPVLVKQREIAKQLDKLSALVALRKQQIEQLDLLIKSRFIEMFGDPQAPSLHPVVSLETVANIVSGITKGRKVPIERLHSVPYMRVANVKDGYIDLSEIKMIEVTDSEIERYRIIPGDILMTEGGDPDKLGRGAIWIHQIDNCIHQNHIFRVRLQREKVNPLYFVEYLKQPMIKQYFFSCAKQTTGIASINMSQLKAAPTIVPPLDLQNAFAAFVGQVDKSKFISLTSQLNSILRSILNFVVIHEDKSEQSTRLWYNIMEFKKLKSG</sequence>
<feature type="domain" description="Type I restriction modification DNA specificity" evidence="4">
    <location>
        <begin position="7"/>
        <end position="169"/>
    </location>
</feature>
<evidence type="ECO:0000256" key="3">
    <source>
        <dbReference type="ARBA" id="ARBA00023125"/>
    </source>
</evidence>
<dbReference type="PANTHER" id="PTHR30408:SF12">
    <property type="entry name" value="TYPE I RESTRICTION ENZYME MJAVIII SPECIFICITY SUBUNIT"/>
    <property type="match status" value="1"/>
</dbReference>
<dbReference type="InterPro" id="IPR044946">
    <property type="entry name" value="Restrct_endonuc_typeI_TRD_sf"/>
</dbReference>
<keyword evidence="5" id="KW-0540">Nuclease</keyword>
<organism evidence="5 6">
    <name type="scientific">Cohnella zeiphila</name>
    <dbReference type="NCBI Taxonomy" id="2761120"/>
    <lineage>
        <taxon>Bacteria</taxon>
        <taxon>Bacillati</taxon>
        <taxon>Bacillota</taxon>
        <taxon>Bacilli</taxon>
        <taxon>Bacillales</taxon>
        <taxon>Paenibacillaceae</taxon>
        <taxon>Cohnella</taxon>
    </lineage>
</organism>
<dbReference type="GO" id="GO:0003677">
    <property type="term" value="F:DNA binding"/>
    <property type="evidence" value="ECO:0007669"/>
    <property type="project" value="UniProtKB-KW"/>
</dbReference>
<dbReference type="EMBL" id="JACJVO010000021">
    <property type="protein sequence ID" value="MBB6732816.1"/>
    <property type="molecule type" value="Genomic_DNA"/>
</dbReference>
<reference evidence="5 6" key="1">
    <citation type="submission" date="2020-08" db="EMBL/GenBank/DDBJ databases">
        <title>Cohnella phylogeny.</title>
        <authorList>
            <person name="Dunlap C."/>
        </authorList>
    </citation>
    <scope>NUCLEOTIDE SEQUENCE [LARGE SCALE GENOMIC DNA]</scope>
    <source>
        <strain evidence="5 6">CBP 2801</strain>
    </source>
</reference>
<evidence type="ECO:0000259" key="4">
    <source>
        <dbReference type="Pfam" id="PF01420"/>
    </source>
</evidence>
<accession>A0A7X0VWD0</accession>
<dbReference type="RefSeq" id="WP_185130468.1">
    <property type="nucleotide sequence ID" value="NZ_JACJVO010000021.1"/>
</dbReference>
<dbReference type="Pfam" id="PF01420">
    <property type="entry name" value="Methylase_S"/>
    <property type="match status" value="1"/>
</dbReference>
<keyword evidence="3" id="KW-0238">DNA-binding</keyword>
<dbReference type="PANTHER" id="PTHR30408">
    <property type="entry name" value="TYPE-1 RESTRICTION ENZYME ECOKI SPECIFICITY PROTEIN"/>
    <property type="match status" value="1"/>
</dbReference>
<evidence type="ECO:0000313" key="6">
    <source>
        <dbReference type="Proteomes" id="UP000564644"/>
    </source>
</evidence>
<dbReference type="GO" id="GO:0009307">
    <property type="term" value="P:DNA restriction-modification system"/>
    <property type="evidence" value="ECO:0007669"/>
    <property type="project" value="UniProtKB-KW"/>
</dbReference>
<dbReference type="CDD" id="cd17253">
    <property type="entry name" value="RMtype1_S_Eco933I-TRD2-CR2_like"/>
    <property type="match status" value="1"/>
</dbReference>
<name>A0A7X0VWD0_9BACL</name>
<dbReference type="GO" id="GO:0004519">
    <property type="term" value="F:endonuclease activity"/>
    <property type="evidence" value="ECO:0007669"/>
    <property type="project" value="UniProtKB-KW"/>
</dbReference>
<protein>
    <submittedName>
        <fullName evidence="5">Restriction endonuclease subunit S</fullName>
    </submittedName>
</protein>
<dbReference type="InterPro" id="IPR052021">
    <property type="entry name" value="Type-I_RS_S_subunit"/>
</dbReference>
<evidence type="ECO:0000256" key="2">
    <source>
        <dbReference type="ARBA" id="ARBA00022747"/>
    </source>
</evidence>
<keyword evidence="2" id="KW-0680">Restriction system</keyword>
<evidence type="ECO:0000313" key="5">
    <source>
        <dbReference type="EMBL" id="MBB6732816.1"/>
    </source>
</evidence>
<gene>
    <name evidence="5" type="ORF">H7C18_18030</name>
</gene>
<proteinExistence type="inferred from homology"/>
<keyword evidence="5" id="KW-0378">Hydrolase</keyword>
<dbReference type="AlphaFoldDB" id="A0A7X0VWD0"/>
<dbReference type="InterPro" id="IPR000055">
    <property type="entry name" value="Restrct_endonuc_typeI_TRD"/>
</dbReference>
<dbReference type="Proteomes" id="UP000564644">
    <property type="component" value="Unassembled WGS sequence"/>
</dbReference>
<dbReference type="SUPFAM" id="SSF116734">
    <property type="entry name" value="DNA methylase specificity domain"/>
    <property type="match status" value="2"/>
</dbReference>
<dbReference type="Gene3D" id="3.90.220.20">
    <property type="entry name" value="DNA methylase specificity domains"/>
    <property type="match status" value="2"/>
</dbReference>
<comment type="caution">
    <text evidence="5">The sequence shown here is derived from an EMBL/GenBank/DDBJ whole genome shotgun (WGS) entry which is preliminary data.</text>
</comment>
<evidence type="ECO:0000256" key="1">
    <source>
        <dbReference type="ARBA" id="ARBA00010923"/>
    </source>
</evidence>
<dbReference type="CDD" id="cd17245">
    <property type="entry name" value="RMtype1_S_TteMORF1547P-TRD2-CR2_Aco12261I-TRD1-CR1_like"/>
    <property type="match status" value="1"/>
</dbReference>
<comment type="similarity">
    <text evidence="1">Belongs to the type-I restriction system S methylase family.</text>
</comment>
<keyword evidence="5" id="KW-0255">Endonuclease</keyword>